<evidence type="ECO:0000256" key="7">
    <source>
        <dbReference type="ARBA" id="ARBA00023125"/>
    </source>
</evidence>
<feature type="domain" description="hAT-like transposase RNase-H fold" evidence="13">
    <location>
        <begin position="428"/>
        <end position="528"/>
    </location>
</feature>
<dbReference type="AlphaFoldDB" id="A0AAD8NFZ4"/>
<keyword evidence="15" id="KW-1185">Reference proteome</keyword>
<dbReference type="SMART" id="SM00614">
    <property type="entry name" value="ZnF_BED"/>
    <property type="match status" value="1"/>
</dbReference>
<dbReference type="GO" id="GO:0005634">
    <property type="term" value="C:nucleus"/>
    <property type="evidence" value="ECO:0007669"/>
    <property type="project" value="UniProtKB-SubCell"/>
</dbReference>
<keyword evidence="9" id="KW-0539">Nucleus</keyword>
<evidence type="ECO:0000256" key="8">
    <source>
        <dbReference type="ARBA" id="ARBA00023163"/>
    </source>
</evidence>
<dbReference type="Pfam" id="PF02892">
    <property type="entry name" value="zf-BED"/>
    <property type="match status" value="1"/>
</dbReference>
<evidence type="ECO:0000313" key="14">
    <source>
        <dbReference type="EMBL" id="KAK1406563.1"/>
    </source>
</evidence>
<feature type="domain" description="BED-type" evidence="11">
    <location>
        <begin position="67"/>
        <end position="95"/>
    </location>
</feature>
<feature type="domain" description="HAT C-terminal dimerisation" evidence="12">
    <location>
        <begin position="575"/>
        <end position="658"/>
    </location>
</feature>
<evidence type="ECO:0000256" key="5">
    <source>
        <dbReference type="ARBA" id="ARBA00022833"/>
    </source>
</evidence>
<organism evidence="14 15">
    <name type="scientific">Tagetes erecta</name>
    <name type="common">African marigold</name>
    <dbReference type="NCBI Taxonomy" id="13708"/>
    <lineage>
        <taxon>Eukaryota</taxon>
        <taxon>Viridiplantae</taxon>
        <taxon>Streptophyta</taxon>
        <taxon>Embryophyta</taxon>
        <taxon>Tracheophyta</taxon>
        <taxon>Spermatophyta</taxon>
        <taxon>Magnoliopsida</taxon>
        <taxon>eudicotyledons</taxon>
        <taxon>Gunneridae</taxon>
        <taxon>Pentapetalae</taxon>
        <taxon>asterids</taxon>
        <taxon>campanulids</taxon>
        <taxon>Asterales</taxon>
        <taxon>Asteraceae</taxon>
        <taxon>Asteroideae</taxon>
        <taxon>Heliantheae alliance</taxon>
        <taxon>Tageteae</taxon>
        <taxon>Tagetes</taxon>
    </lineage>
</organism>
<accession>A0AAD8NFZ4</accession>
<dbReference type="SUPFAM" id="SSF53098">
    <property type="entry name" value="Ribonuclease H-like"/>
    <property type="match status" value="1"/>
</dbReference>
<keyword evidence="5" id="KW-0862">Zinc</keyword>
<dbReference type="InterPro" id="IPR008906">
    <property type="entry name" value="HATC_C_dom"/>
</dbReference>
<dbReference type="Proteomes" id="UP001229421">
    <property type="component" value="Unassembled WGS sequence"/>
</dbReference>
<comment type="subcellular location">
    <subcellularLocation>
        <location evidence="1">Nucleus</location>
    </subcellularLocation>
</comment>
<feature type="compositionally biased region" description="Acidic residues" evidence="10">
    <location>
        <begin position="18"/>
        <end position="31"/>
    </location>
</feature>
<evidence type="ECO:0000256" key="4">
    <source>
        <dbReference type="ARBA" id="ARBA00022771"/>
    </source>
</evidence>
<dbReference type="GO" id="GO:0003677">
    <property type="term" value="F:DNA binding"/>
    <property type="evidence" value="ECO:0007669"/>
    <property type="project" value="UniProtKB-KW"/>
</dbReference>
<dbReference type="EMBL" id="JAUHHV010000012">
    <property type="protein sequence ID" value="KAK1406563.1"/>
    <property type="molecule type" value="Genomic_DNA"/>
</dbReference>
<keyword evidence="7" id="KW-0238">DNA-binding</keyword>
<dbReference type="InterPro" id="IPR003656">
    <property type="entry name" value="Znf_BED"/>
</dbReference>
<evidence type="ECO:0000313" key="15">
    <source>
        <dbReference type="Proteomes" id="UP001229421"/>
    </source>
</evidence>
<evidence type="ECO:0000256" key="6">
    <source>
        <dbReference type="ARBA" id="ARBA00023015"/>
    </source>
</evidence>
<evidence type="ECO:0000256" key="3">
    <source>
        <dbReference type="ARBA" id="ARBA00022723"/>
    </source>
</evidence>
<evidence type="ECO:0008006" key="16">
    <source>
        <dbReference type="Google" id="ProtNLM"/>
    </source>
</evidence>
<feature type="compositionally biased region" description="Basic and acidic residues" evidence="10">
    <location>
        <begin position="1"/>
        <end position="17"/>
    </location>
</feature>
<comment type="subunit">
    <text evidence="2">Homodimer.</text>
</comment>
<reference evidence="14" key="1">
    <citation type="journal article" date="2023" name="bioRxiv">
        <title>Improved chromosome-level genome assembly for marigold (Tagetes erecta).</title>
        <authorList>
            <person name="Jiang F."/>
            <person name="Yuan L."/>
            <person name="Wang S."/>
            <person name="Wang H."/>
            <person name="Xu D."/>
            <person name="Wang A."/>
            <person name="Fan W."/>
        </authorList>
    </citation>
    <scope>NUCLEOTIDE SEQUENCE</scope>
    <source>
        <strain evidence="14">WSJ</strain>
        <tissue evidence="14">Leaf</tissue>
    </source>
</reference>
<feature type="region of interest" description="Disordered" evidence="10">
    <location>
        <begin position="1"/>
        <end position="44"/>
    </location>
</feature>
<evidence type="ECO:0000256" key="10">
    <source>
        <dbReference type="SAM" id="MobiDB-lite"/>
    </source>
</evidence>
<evidence type="ECO:0000259" key="13">
    <source>
        <dbReference type="Pfam" id="PF14372"/>
    </source>
</evidence>
<name>A0AAD8NFZ4_TARER</name>
<keyword evidence="8" id="KW-0804">Transcription</keyword>
<protein>
    <recommendedName>
        <fullName evidence="16">Transposase</fullName>
    </recommendedName>
</protein>
<comment type="caution">
    <text evidence="14">The sequence shown here is derived from an EMBL/GenBank/DDBJ whole genome shotgun (WGS) entry which is preliminary data.</text>
</comment>
<dbReference type="GO" id="GO:0046983">
    <property type="term" value="F:protein dimerization activity"/>
    <property type="evidence" value="ECO:0007669"/>
    <property type="project" value="InterPro"/>
</dbReference>
<gene>
    <name evidence="14" type="ORF">QVD17_41992</name>
</gene>
<dbReference type="PANTHER" id="PTHR46481">
    <property type="entry name" value="ZINC FINGER BED DOMAIN-CONTAINING PROTEIN 4"/>
    <property type="match status" value="1"/>
</dbReference>
<proteinExistence type="predicted"/>
<dbReference type="GO" id="GO:0008270">
    <property type="term" value="F:zinc ion binding"/>
    <property type="evidence" value="ECO:0007669"/>
    <property type="project" value="UniProtKB-KW"/>
</dbReference>
<keyword evidence="3" id="KW-0479">Metal-binding</keyword>
<sequence>MSSQKESNRMETSHVDLSDGESIELDDDLIDKDDGASVGQKRKRKNYSDVHPHFIVIDGLYRGKMVKKNQCIHCKSTFVKSSSSTTSSMKRHLRECAIFLKSQGKKKGFISFESIGSDGNKGLSGIDLNENYDQMKCRQIIAKLIIMHELPFSFVEYHWFNQLMKYANPLFQRVSRSTITRDCVKVVDGEKERIKKMLKRVNMISLTSDCWTSNQTIGYMCLTAHFVDIDWKLNKCIIGFNELAPPHSGEVISDGILECLIKWGIQDKIGTITLDNASNNDRAAIILMNNFRVKRKLHFDGHFFHVRCCAHILNLVVQDGLVTIEVCISKVREGMKYFKKSYGRLLKFGEIAVSLGINTRRSLCTDIKTRWNSTHRMLQSAIHYKEAFEGYAVRDSNFVWCPTKDEWTRAEKVSKLLVVFLKATNLFSGSTYPTSNLFLTEIYKVKKEISLAFISNDPFLKGMSKPMYEKFDKYWGEIGVLMSIASILDPRYKMLSVEWTFGRLYQEDERRSRVEEVNNTLKTLFEKYHNAFMASKVATSRSRNSTSSNEPNQDLDDDFHVFLKKRPVQIEQNSELVVYLGEPNDECGESKFDVLKWWSQHSSKFPVLSRLAKDIFGIPITTVASESAFSAGGRILDDYRSSLSKDMVELLVCGSDWLKAASKVSFFTLCQSAKEEENLEFDVLIPDGCEANI</sequence>
<evidence type="ECO:0000259" key="12">
    <source>
        <dbReference type="Pfam" id="PF05699"/>
    </source>
</evidence>
<dbReference type="Pfam" id="PF14372">
    <property type="entry name" value="hAT-like_RNase-H"/>
    <property type="match status" value="1"/>
</dbReference>
<evidence type="ECO:0000256" key="9">
    <source>
        <dbReference type="ARBA" id="ARBA00023242"/>
    </source>
</evidence>
<keyword evidence="6" id="KW-0805">Transcription regulation</keyword>
<evidence type="ECO:0000259" key="11">
    <source>
        <dbReference type="Pfam" id="PF02892"/>
    </source>
</evidence>
<evidence type="ECO:0000256" key="2">
    <source>
        <dbReference type="ARBA" id="ARBA00011738"/>
    </source>
</evidence>
<dbReference type="Pfam" id="PF05699">
    <property type="entry name" value="Dimer_Tnp_hAT"/>
    <property type="match status" value="1"/>
</dbReference>
<dbReference type="InterPro" id="IPR052035">
    <property type="entry name" value="ZnF_BED_domain_contain"/>
</dbReference>
<dbReference type="PANTHER" id="PTHR46481:SF6">
    <property type="entry name" value="ZINC FINGER BED DOMAIN-CONTAINING PROTEIN RICESLEEPER 2-LIKE"/>
    <property type="match status" value="1"/>
</dbReference>
<dbReference type="InterPro" id="IPR025525">
    <property type="entry name" value="hAT-like_transposase_RNase-H"/>
</dbReference>
<evidence type="ECO:0000256" key="1">
    <source>
        <dbReference type="ARBA" id="ARBA00004123"/>
    </source>
</evidence>
<keyword evidence="4" id="KW-0863">Zinc-finger</keyword>
<dbReference type="InterPro" id="IPR012337">
    <property type="entry name" value="RNaseH-like_sf"/>
</dbReference>